<evidence type="ECO:0000259" key="3">
    <source>
        <dbReference type="PROSITE" id="PS51186"/>
    </source>
</evidence>
<dbReference type="InterPro" id="IPR050832">
    <property type="entry name" value="Bact_Acetyltransf"/>
</dbReference>
<dbReference type="SUPFAM" id="SSF55729">
    <property type="entry name" value="Acyl-CoA N-acyltransferases (Nat)"/>
    <property type="match status" value="1"/>
</dbReference>
<protein>
    <submittedName>
        <fullName evidence="4">GNAT family N-acetyltransferase</fullName>
    </submittedName>
</protein>
<organism evidence="4 5">
    <name type="scientific">Variovorax gossypii</name>
    <dbReference type="NCBI Taxonomy" id="1679495"/>
    <lineage>
        <taxon>Bacteria</taxon>
        <taxon>Pseudomonadati</taxon>
        <taxon>Pseudomonadota</taxon>
        <taxon>Betaproteobacteria</taxon>
        <taxon>Burkholderiales</taxon>
        <taxon>Comamonadaceae</taxon>
        <taxon>Variovorax</taxon>
    </lineage>
</organism>
<proteinExistence type="predicted"/>
<keyword evidence="1 4" id="KW-0808">Transferase</keyword>
<comment type="caution">
    <text evidence="4">The sequence shown here is derived from an EMBL/GenBank/DDBJ whole genome shotgun (WGS) entry which is preliminary data.</text>
</comment>
<dbReference type="Gene3D" id="3.40.630.30">
    <property type="match status" value="1"/>
</dbReference>
<keyword evidence="5" id="KW-1185">Reference proteome</keyword>
<evidence type="ECO:0000313" key="4">
    <source>
        <dbReference type="EMBL" id="RTQ33989.1"/>
    </source>
</evidence>
<dbReference type="CDD" id="cd04301">
    <property type="entry name" value="NAT_SF"/>
    <property type="match status" value="1"/>
</dbReference>
<name>A0A3S0J841_9BURK</name>
<evidence type="ECO:0000256" key="1">
    <source>
        <dbReference type="ARBA" id="ARBA00022679"/>
    </source>
</evidence>
<dbReference type="PROSITE" id="PS51186">
    <property type="entry name" value="GNAT"/>
    <property type="match status" value="1"/>
</dbReference>
<evidence type="ECO:0000256" key="2">
    <source>
        <dbReference type="ARBA" id="ARBA00023315"/>
    </source>
</evidence>
<evidence type="ECO:0000313" key="5">
    <source>
        <dbReference type="Proteomes" id="UP000267418"/>
    </source>
</evidence>
<dbReference type="GO" id="GO:0016747">
    <property type="term" value="F:acyltransferase activity, transferring groups other than amino-acyl groups"/>
    <property type="evidence" value="ECO:0007669"/>
    <property type="project" value="InterPro"/>
</dbReference>
<dbReference type="Proteomes" id="UP000267418">
    <property type="component" value="Unassembled WGS sequence"/>
</dbReference>
<dbReference type="AlphaFoldDB" id="A0A3S0J841"/>
<dbReference type="PANTHER" id="PTHR43877">
    <property type="entry name" value="AMINOALKYLPHOSPHONATE N-ACETYLTRANSFERASE-RELATED-RELATED"/>
    <property type="match status" value="1"/>
</dbReference>
<feature type="domain" description="N-acetyltransferase" evidence="3">
    <location>
        <begin position="124"/>
        <end position="277"/>
    </location>
</feature>
<dbReference type="InterPro" id="IPR016181">
    <property type="entry name" value="Acyl_CoA_acyltransferase"/>
</dbReference>
<keyword evidence="2" id="KW-0012">Acyltransferase</keyword>
<accession>A0A3S0J841</accession>
<dbReference type="PANTHER" id="PTHR43877:SF2">
    <property type="entry name" value="AMINOALKYLPHOSPHONATE N-ACETYLTRANSFERASE-RELATED"/>
    <property type="match status" value="1"/>
</dbReference>
<dbReference type="InterPro" id="IPR000182">
    <property type="entry name" value="GNAT_dom"/>
</dbReference>
<gene>
    <name evidence="4" type="ORF">EJP69_16670</name>
</gene>
<sequence>MGPRQGDRRALWGGLRKLRGNAPVTAEEHYEGNGAVVCVVLCRAYGACKWSVDSRAEVTHVSAEARPFSYLGAQAFAPVHRHANGRGPGFRGEPRVRLESARANWSGSPAQFGQEPTPWKPMKIQVRPATAGDAIDACDVIRSSILECCHDDHRGDTKVLQGWLRNKTPDFVRMVISSPSAFSVVASVDGVTVGFGSASRSGEVTLCYVVPSVRFAGVGKALLTAIEDEANRSGVEALRLESTRTAREFYLRNGFVAEGPAVLAFDMEAQPMRKQLRPEV</sequence>
<dbReference type="EMBL" id="RXOE01000003">
    <property type="protein sequence ID" value="RTQ33989.1"/>
    <property type="molecule type" value="Genomic_DNA"/>
</dbReference>
<dbReference type="Pfam" id="PF13673">
    <property type="entry name" value="Acetyltransf_10"/>
    <property type="match status" value="1"/>
</dbReference>
<reference evidence="4 5" key="1">
    <citation type="submission" date="2018-12" db="EMBL/GenBank/DDBJ databases">
        <title>The genome of Variovorax gossypii DSM 100435.</title>
        <authorList>
            <person name="Gao J."/>
            <person name="Sun J."/>
        </authorList>
    </citation>
    <scope>NUCLEOTIDE SEQUENCE [LARGE SCALE GENOMIC DNA]</scope>
    <source>
        <strain evidence="4 5">DSM 100435</strain>
    </source>
</reference>
<dbReference type="OrthoDB" id="8753707at2"/>